<dbReference type="InterPro" id="IPR010181">
    <property type="entry name" value="CGCAxxGCC_motif"/>
</dbReference>
<evidence type="ECO:0000256" key="1">
    <source>
        <dbReference type="SAM" id="Phobius"/>
    </source>
</evidence>
<organism evidence="2 3">
    <name type="scientific">Clostridium aestuarii</name>
    <dbReference type="NCBI Taxonomy" id="338193"/>
    <lineage>
        <taxon>Bacteria</taxon>
        <taxon>Bacillati</taxon>
        <taxon>Bacillota</taxon>
        <taxon>Clostridia</taxon>
        <taxon>Eubacteriales</taxon>
        <taxon>Clostridiaceae</taxon>
        <taxon>Clostridium</taxon>
    </lineage>
</organism>
<comment type="caution">
    <text evidence="2">The sequence shown here is derived from an EMBL/GenBank/DDBJ whole genome shotgun (WGS) entry which is preliminary data.</text>
</comment>
<sequence length="118" mass="12821">MSDAVKFFEEGYNCAEAVIKAVNEEKKLNIPVSVGTPFGSGMSVGSTCGAIAGAIIALGAIKGRETYMEPNEARSSSKEILKNIKEKYGTLECKELKRKGVSCKEIVNYAYNILNEYI</sequence>
<evidence type="ECO:0000313" key="3">
    <source>
        <dbReference type="Proteomes" id="UP001078443"/>
    </source>
</evidence>
<keyword evidence="3" id="KW-1185">Reference proteome</keyword>
<feature type="transmembrane region" description="Helical" evidence="1">
    <location>
        <begin position="38"/>
        <end position="61"/>
    </location>
</feature>
<protein>
    <submittedName>
        <fullName evidence="2">C-GCAxxG-C-C family protein</fullName>
    </submittedName>
</protein>
<keyword evidence="1" id="KW-0472">Membrane</keyword>
<dbReference type="EMBL" id="JAPQER010000004">
    <property type="protein sequence ID" value="MCY6484988.1"/>
    <property type="molecule type" value="Genomic_DNA"/>
</dbReference>
<accession>A0ABT4D4L8</accession>
<dbReference type="RefSeq" id="WP_268041305.1">
    <property type="nucleotide sequence ID" value="NZ_JAPQER010000004.1"/>
</dbReference>
<dbReference type="Pfam" id="PF09719">
    <property type="entry name" value="C_GCAxxG_C_C"/>
    <property type="match status" value="1"/>
</dbReference>
<keyword evidence="1" id="KW-0812">Transmembrane</keyword>
<proteinExistence type="predicted"/>
<name>A0ABT4D4L8_9CLOT</name>
<dbReference type="NCBIfam" id="TIGR01909">
    <property type="entry name" value="C_GCAxxG_C_C"/>
    <property type="match status" value="1"/>
</dbReference>
<dbReference type="SUPFAM" id="SSF48695">
    <property type="entry name" value="Multiheme cytochromes"/>
    <property type="match status" value="1"/>
</dbReference>
<dbReference type="Proteomes" id="UP001078443">
    <property type="component" value="Unassembled WGS sequence"/>
</dbReference>
<keyword evidence="1" id="KW-1133">Transmembrane helix</keyword>
<dbReference type="InterPro" id="IPR036280">
    <property type="entry name" value="Multihaem_cyt_sf"/>
</dbReference>
<evidence type="ECO:0000313" key="2">
    <source>
        <dbReference type="EMBL" id="MCY6484988.1"/>
    </source>
</evidence>
<gene>
    <name evidence="2" type="ORF">OW763_11600</name>
</gene>
<reference evidence="2" key="1">
    <citation type="submission" date="2022-12" db="EMBL/GenBank/DDBJ databases">
        <authorList>
            <person name="Wang J."/>
        </authorList>
    </citation>
    <scope>NUCLEOTIDE SEQUENCE</scope>
    <source>
        <strain evidence="2">HY-45-18</strain>
    </source>
</reference>